<dbReference type="PANTHER" id="PTHR38731">
    <property type="entry name" value="LIPL45-RELATED LIPOPROTEIN-RELATED"/>
    <property type="match status" value="1"/>
</dbReference>
<evidence type="ECO:0000313" key="2">
    <source>
        <dbReference type="EMBL" id="VAW97838.1"/>
    </source>
</evidence>
<proteinExistence type="predicted"/>
<feature type="non-terminal residue" evidence="2">
    <location>
        <position position="154"/>
    </location>
</feature>
<sequence length="154" mass="17376">MRPIKAFKLVKYFLIFSFFYVGLNNNPAHASDCENWVAKLQSSQGSVQVRQKNTDRKNKQWTNVKRNAAFCKGDVLRVQENSRAALLLKNDTILRLNQNTTITFTNLTPDKPSVVSINEGIGHFISRIKAAFEVITPFINAAIEGTEFVVSVNK</sequence>
<organism evidence="2">
    <name type="scientific">hydrothermal vent metagenome</name>
    <dbReference type="NCBI Taxonomy" id="652676"/>
    <lineage>
        <taxon>unclassified sequences</taxon>
        <taxon>metagenomes</taxon>
        <taxon>ecological metagenomes</taxon>
    </lineage>
</organism>
<evidence type="ECO:0000259" key="1">
    <source>
        <dbReference type="Pfam" id="PF04773"/>
    </source>
</evidence>
<dbReference type="InterPro" id="IPR006860">
    <property type="entry name" value="FecR"/>
</dbReference>
<dbReference type="EMBL" id="UOFT01000062">
    <property type="protein sequence ID" value="VAW97838.1"/>
    <property type="molecule type" value="Genomic_DNA"/>
</dbReference>
<protein>
    <recommendedName>
        <fullName evidence="1">FecR protein domain-containing protein</fullName>
    </recommendedName>
</protein>
<dbReference type="AlphaFoldDB" id="A0A3B0ZWE8"/>
<dbReference type="Pfam" id="PF04773">
    <property type="entry name" value="FecR"/>
    <property type="match status" value="1"/>
</dbReference>
<dbReference type="Gene3D" id="2.60.120.1440">
    <property type="match status" value="1"/>
</dbReference>
<feature type="domain" description="FecR protein" evidence="1">
    <location>
        <begin position="74"/>
        <end position="150"/>
    </location>
</feature>
<gene>
    <name evidence="2" type="ORF">MNBD_GAMMA23-2494</name>
</gene>
<accession>A0A3B0ZWE8</accession>
<name>A0A3B0ZWE8_9ZZZZ</name>
<reference evidence="2" key="1">
    <citation type="submission" date="2018-06" db="EMBL/GenBank/DDBJ databases">
        <authorList>
            <person name="Zhirakovskaya E."/>
        </authorList>
    </citation>
    <scope>NUCLEOTIDE SEQUENCE</scope>
</reference>